<sequence>MNKINIGVTDCSKYENYARWIQAYGTEVAIIKLSEKINNVADAQRCHGVVFTGGEDVHPRLYGKPEYISFCHQDDINEPRDEFELKVMEYTEHNHIPVLGICRGLQVFNVFKGGTLIPDIPAWGKPTHAKLPDGSDRYHPINVVSGAWLEKLVAQTKGDTNSNHHQSIDRMGNGLVASAFTEDGIVEAADRKEADGKGFLCLVQWHPERMNDQQNPFVYNIREAFIKAANALV</sequence>
<dbReference type="Proteomes" id="UP000480178">
    <property type="component" value="Chromosome"/>
</dbReference>
<protein>
    <submittedName>
        <fullName evidence="1">Gamma-glutamyl-gamma-aminobutyrate hydrolase family protein</fullName>
    </submittedName>
</protein>
<dbReference type="GO" id="GO:0033969">
    <property type="term" value="F:gamma-glutamyl-gamma-aminobutyrate hydrolase activity"/>
    <property type="evidence" value="ECO:0007669"/>
    <property type="project" value="TreeGrafter"/>
</dbReference>
<name>A0A6C0GJL9_9BACT</name>
<proteinExistence type="predicted"/>
<dbReference type="InterPro" id="IPR029062">
    <property type="entry name" value="Class_I_gatase-like"/>
</dbReference>
<accession>A0A6C0GJL9</accession>
<dbReference type="RefSeq" id="WP_162443852.1">
    <property type="nucleotide sequence ID" value="NZ_CP048222.1"/>
</dbReference>
<dbReference type="InterPro" id="IPR044668">
    <property type="entry name" value="PuuD-like"/>
</dbReference>
<organism evidence="1 2">
    <name type="scientific">Rhodocytophaga rosea</name>
    <dbReference type="NCBI Taxonomy" id="2704465"/>
    <lineage>
        <taxon>Bacteria</taxon>
        <taxon>Pseudomonadati</taxon>
        <taxon>Bacteroidota</taxon>
        <taxon>Cytophagia</taxon>
        <taxon>Cytophagales</taxon>
        <taxon>Rhodocytophagaceae</taxon>
        <taxon>Rhodocytophaga</taxon>
    </lineage>
</organism>
<dbReference type="GO" id="GO:0005829">
    <property type="term" value="C:cytosol"/>
    <property type="evidence" value="ECO:0007669"/>
    <property type="project" value="TreeGrafter"/>
</dbReference>
<gene>
    <name evidence="1" type="ORF">GXP67_14875</name>
</gene>
<dbReference type="SUPFAM" id="SSF52317">
    <property type="entry name" value="Class I glutamine amidotransferase-like"/>
    <property type="match status" value="1"/>
</dbReference>
<dbReference type="Pfam" id="PF07722">
    <property type="entry name" value="Peptidase_C26"/>
    <property type="match status" value="1"/>
</dbReference>
<dbReference type="Gene3D" id="3.40.50.880">
    <property type="match status" value="1"/>
</dbReference>
<dbReference type="EMBL" id="CP048222">
    <property type="protein sequence ID" value="QHT67830.1"/>
    <property type="molecule type" value="Genomic_DNA"/>
</dbReference>
<dbReference type="PANTHER" id="PTHR43235">
    <property type="entry name" value="GLUTAMINE AMIDOTRANSFERASE PB2B2.05-RELATED"/>
    <property type="match status" value="1"/>
</dbReference>
<dbReference type="PROSITE" id="PS51273">
    <property type="entry name" value="GATASE_TYPE_1"/>
    <property type="match status" value="1"/>
</dbReference>
<evidence type="ECO:0000313" key="1">
    <source>
        <dbReference type="EMBL" id="QHT67830.1"/>
    </source>
</evidence>
<dbReference type="GO" id="GO:0006598">
    <property type="term" value="P:polyamine catabolic process"/>
    <property type="evidence" value="ECO:0007669"/>
    <property type="project" value="TreeGrafter"/>
</dbReference>
<dbReference type="AlphaFoldDB" id="A0A6C0GJL9"/>
<reference evidence="1 2" key="1">
    <citation type="submission" date="2020-01" db="EMBL/GenBank/DDBJ databases">
        <authorList>
            <person name="Kim M.K."/>
        </authorList>
    </citation>
    <scope>NUCLEOTIDE SEQUENCE [LARGE SCALE GENOMIC DNA]</scope>
    <source>
        <strain evidence="1 2">172606-1</strain>
    </source>
</reference>
<dbReference type="PANTHER" id="PTHR43235:SF1">
    <property type="entry name" value="GLUTAMINE AMIDOTRANSFERASE PB2B2.05-RELATED"/>
    <property type="match status" value="1"/>
</dbReference>
<dbReference type="KEGG" id="rhoz:GXP67_14875"/>
<evidence type="ECO:0000313" key="2">
    <source>
        <dbReference type="Proteomes" id="UP000480178"/>
    </source>
</evidence>
<keyword evidence="2" id="KW-1185">Reference proteome</keyword>
<dbReference type="InterPro" id="IPR011697">
    <property type="entry name" value="Peptidase_C26"/>
</dbReference>
<keyword evidence="1" id="KW-0378">Hydrolase</keyword>